<proteinExistence type="predicted"/>
<feature type="region of interest" description="Disordered" evidence="2">
    <location>
        <begin position="1106"/>
        <end position="1143"/>
    </location>
</feature>
<keyword evidence="1" id="KW-0175">Coiled coil</keyword>
<dbReference type="PANTHER" id="PTHR32114">
    <property type="entry name" value="ABC TRANSPORTER ABCH.3"/>
    <property type="match status" value="1"/>
</dbReference>
<accession>A0ABR6XCN1</accession>
<feature type="coiled-coil region" evidence="1">
    <location>
        <begin position="314"/>
        <end position="348"/>
    </location>
</feature>
<dbReference type="EMBL" id="JACOFT010000001">
    <property type="protein sequence ID" value="MBC3810458.1"/>
    <property type="molecule type" value="Genomic_DNA"/>
</dbReference>
<evidence type="ECO:0000256" key="1">
    <source>
        <dbReference type="SAM" id="Coils"/>
    </source>
</evidence>
<keyword evidence="5" id="KW-1185">Reference proteome</keyword>
<dbReference type="Proteomes" id="UP000637632">
    <property type="component" value="Unassembled WGS sequence"/>
</dbReference>
<dbReference type="InterPro" id="IPR027417">
    <property type="entry name" value="P-loop_NTPase"/>
</dbReference>
<dbReference type="Pfam" id="PF13476">
    <property type="entry name" value="AAA_23"/>
    <property type="match status" value="1"/>
</dbReference>
<dbReference type="Pfam" id="PF13558">
    <property type="entry name" value="SbcC_Walker_B"/>
    <property type="match status" value="1"/>
</dbReference>
<name>A0ABR6XCN1_9BURK</name>
<dbReference type="RefSeq" id="WP_190477276.1">
    <property type="nucleotide sequence ID" value="NZ_JACOFT010000001.1"/>
</dbReference>
<comment type="caution">
    <text evidence="4">The sequence shown here is derived from an EMBL/GenBank/DDBJ whole genome shotgun (WGS) entry which is preliminary data.</text>
</comment>
<feature type="compositionally biased region" description="Low complexity" evidence="2">
    <location>
        <begin position="1113"/>
        <end position="1126"/>
    </location>
</feature>
<dbReference type="PANTHER" id="PTHR32114:SF2">
    <property type="entry name" value="ABC TRANSPORTER ABCH.3"/>
    <property type="match status" value="1"/>
</dbReference>
<feature type="region of interest" description="Disordered" evidence="2">
    <location>
        <begin position="1035"/>
        <end position="1094"/>
    </location>
</feature>
<evidence type="ECO:0000259" key="3">
    <source>
        <dbReference type="Pfam" id="PF13476"/>
    </source>
</evidence>
<feature type="coiled-coil region" evidence="1">
    <location>
        <begin position="487"/>
        <end position="602"/>
    </location>
</feature>
<feature type="compositionally biased region" description="Polar residues" evidence="2">
    <location>
        <begin position="1069"/>
        <end position="1078"/>
    </location>
</feature>
<dbReference type="Gene3D" id="3.40.50.300">
    <property type="entry name" value="P-loop containing nucleotide triphosphate hydrolases"/>
    <property type="match status" value="2"/>
</dbReference>
<evidence type="ECO:0000313" key="5">
    <source>
        <dbReference type="Proteomes" id="UP000637632"/>
    </source>
</evidence>
<organism evidence="4 5">
    <name type="scientific">Undibacterium aquatile</name>
    <dbReference type="NCBI Taxonomy" id="1537398"/>
    <lineage>
        <taxon>Bacteria</taxon>
        <taxon>Pseudomonadati</taxon>
        <taxon>Pseudomonadota</taxon>
        <taxon>Betaproteobacteria</taxon>
        <taxon>Burkholderiales</taxon>
        <taxon>Oxalobacteraceae</taxon>
        <taxon>Undibacterium</taxon>
    </lineage>
</organism>
<dbReference type="InterPro" id="IPR038729">
    <property type="entry name" value="Rad50/SbcC_AAA"/>
</dbReference>
<evidence type="ECO:0000313" key="4">
    <source>
        <dbReference type="EMBL" id="MBC3810458.1"/>
    </source>
</evidence>
<dbReference type="SUPFAM" id="SSF52540">
    <property type="entry name" value="P-loop containing nucleoside triphosphate hydrolases"/>
    <property type="match status" value="1"/>
</dbReference>
<gene>
    <name evidence="4" type="ORF">H8K26_03310</name>
</gene>
<protein>
    <submittedName>
        <fullName evidence="4">AAA family ATPase</fullName>
    </submittedName>
</protein>
<feature type="domain" description="Rad50/SbcC-type AAA" evidence="3">
    <location>
        <begin position="6"/>
        <end position="249"/>
    </location>
</feature>
<sequence>MKILALRGKNLASLAGEFVVDFEQEPLRSAGLFAISGATGAGKSTLLDALCMALYENTPRLVKAGGNKTLPDGKELISQQDTGNLLRRGTGEGYAEVDFTGNDGINYRARWSVRRSRNKANGSLQPTTMTLHQLPEMLAIGGKKTEVKDEIVKRIGLKFEQFTRAVLLAQNEFSSFLKADDNERGELLETLTGSDIYSVLSKRAFQRAKDEREALERFQSRLADHQPLSDEARASLEQQITAAQTTLEKLNAHSAAIELHLRWHQDAEKFAQSEQAALSNLQEREQEYAASIPRQRLLEQLDAVQSASPLFADITRLQREIVQDQATIEAAQHQLLQTQQAQQQAQAAFLLAQSELQNREQEQAAAAVLLDQAKALDASIDIMLPAHQALQQSKEQADLACSDANTACLSKQNELGQLQKRLAHSAQWLQQHAALRVLAEHWDKWDALLSQAAVARADHERYQANILALDAKQLTQQAQVAQHATSLHTAEEALAAADQQRQQTAQAFAVIDIDALRRNKQNAEEKREQLSSGMQLLGQLQERHARLQNLQSQADQARLAVTAAQAASVQASTTLPALSAALQQAERALRSAEAACADNVENLRAQLQDEAPCPVCGATAHPYAQADSNPQLHALLTQLQAQVQDCRLQEQLAREQASHHHTLATQHGQQLAQLQQELSTLHEQIAHQQAQWQQHAMFAFAASEELPYLQTWQSLEQQQQALHLHTAEIQKSETVYYQALQAKDAAQAAWDKGHQLYLGLKEAHSIALNALENNATERANNAEQAIHSRTRLDDILNELDTAFAVTDVVSDDSNDAQVSWRDHWQASAIAFQQQCKQNALAWQQQQQTHQQAELGIATLNISLESSRIQQQKANDDQQGIALALSNSERALSEKQQQRRALFQGEAVAVISARFANAIQVAKDQLAQHTIATSASQQQLSRNTEALAQAQARLSLHQQEAINAHTQLAAWLAHYNAQTTDARQGDAENDHGDDDANSGSILTEAQLRTLLEHDNAWISAERSALQAIANARQQAATVLQERRQQSSTHQLQRPPALPQPDVADAEDSDNTTATSNNGDDSAPLAEQASKEDNSNAAHIAHLQQCLQTSHTERQQAQQHLGQHQLAKAQDDARRQQSADLLQEMQQQQNRQRIWAQLNDLIGSQDGKKFRNYAQQYTLDVLLAYANQHLHQLARRYRLQRIRDSLGLMVIDQDMGDENRSVHSLSGGESFLVSLALALGLASLSSNRVKVESLFIDEGFGSLDADTLRVAMDALDSLQAQGRKVGVISHVQEMTERIATKIMVQRTAGGRSLVGVV</sequence>
<feature type="coiled-coil region" evidence="1">
    <location>
        <begin position="636"/>
        <end position="691"/>
    </location>
</feature>
<evidence type="ECO:0000256" key="2">
    <source>
        <dbReference type="SAM" id="MobiDB-lite"/>
    </source>
</evidence>
<reference evidence="4 5" key="1">
    <citation type="submission" date="2020-08" db="EMBL/GenBank/DDBJ databases">
        <title>Novel species isolated from subtropical streams in China.</title>
        <authorList>
            <person name="Lu H."/>
        </authorList>
    </citation>
    <scope>NUCLEOTIDE SEQUENCE [LARGE SCALE GENOMIC DNA]</scope>
    <source>
        <strain evidence="4 5">CCTCC AB 2015119</strain>
    </source>
</reference>